<gene>
    <name evidence="2" type="ORF">CLODIP_2_CD15266</name>
</gene>
<sequence>MSLQKELCLICDCPTTDGAVLAVHVDKEKLQEWFLNVCENELANEIQDEDKICCFCIWHAEFQWKLDGMSDETMVWWNLDLDDAAKELRKHYFEGNVEQCWVQLEVIQLPDDDKDNIREDEKNFRKCLYCMQVFSYPSLLRIHVTNKQRERKHYISRAIKNEKQQERRKDSDSNSTFSRKTMRWKTKKTCKGKKT</sequence>
<dbReference type="EMBL" id="CADEPI010000567">
    <property type="protein sequence ID" value="CAB3387365.1"/>
    <property type="molecule type" value="Genomic_DNA"/>
</dbReference>
<protein>
    <submittedName>
        <fullName evidence="2">Uncharacterized protein</fullName>
    </submittedName>
</protein>
<organism evidence="2 3">
    <name type="scientific">Cloeon dipterum</name>
    <dbReference type="NCBI Taxonomy" id="197152"/>
    <lineage>
        <taxon>Eukaryota</taxon>
        <taxon>Metazoa</taxon>
        <taxon>Ecdysozoa</taxon>
        <taxon>Arthropoda</taxon>
        <taxon>Hexapoda</taxon>
        <taxon>Insecta</taxon>
        <taxon>Pterygota</taxon>
        <taxon>Palaeoptera</taxon>
        <taxon>Ephemeroptera</taxon>
        <taxon>Pisciforma</taxon>
        <taxon>Baetidae</taxon>
        <taxon>Cloeon</taxon>
    </lineage>
</organism>
<feature type="region of interest" description="Disordered" evidence="1">
    <location>
        <begin position="161"/>
        <end position="195"/>
    </location>
</feature>
<evidence type="ECO:0000313" key="2">
    <source>
        <dbReference type="EMBL" id="CAB3387365.1"/>
    </source>
</evidence>
<evidence type="ECO:0000256" key="1">
    <source>
        <dbReference type="SAM" id="MobiDB-lite"/>
    </source>
</evidence>
<name>A0A8S1EB44_9INSE</name>
<proteinExistence type="predicted"/>
<dbReference type="AlphaFoldDB" id="A0A8S1EB44"/>
<evidence type="ECO:0000313" key="3">
    <source>
        <dbReference type="Proteomes" id="UP000494165"/>
    </source>
</evidence>
<feature type="compositionally biased region" description="Basic residues" evidence="1">
    <location>
        <begin position="180"/>
        <end position="195"/>
    </location>
</feature>
<reference evidence="2 3" key="1">
    <citation type="submission" date="2020-04" db="EMBL/GenBank/DDBJ databases">
        <authorList>
            <person name="Alioto T."/>
            <person name="Alioto T."/>
            <person name="Gomez Garrido J."/>
        </authorList>
    </citation>
    <scope>NUCLEOTIDE SEQUENCE [LARGE SCALE GENOMIC DNA]</scope>
</reference>
<feature type="compositionally biased region" description="Basic and acidic residues" evidence="1">
    <location>
        <begin position="161"/>
        <end position="172"/>
    </location>
</feature>
<accession>A0A8S1EB44</accession>
<keyword evidence="3" id="KW-1185">Reference proteome</keyword>
<dbReference type="Proteomes" id="UP000494165">
    <property type="component" value="Unassembled WGS sequence"/>
</dbReference>
<comment type="caution">
    <text evidence="2">The sequence shown here is derived from an EMBL/GenBank/DDBJ whole genome shotgun (WGS) entry which is preliminary data.</text>
</comment>